<keyword evidence="1" id="KW-0547">Nucleotide-binding</keyword>
<dbReference type="RefSeq" id="WP_245991242.1">
    <property type="nucleotide sequence ID" value="NZ_RKHK01000001.1"/>
</dbReference>
<dbReference type="SUPFAM" id="SSF50891">
    <property type="entry name" value="Cyclophilin-like"/>
    <property type="match status" value="2"/>
</dbReference>
<keyword evidence="2" id="KW-0378">Hydrolase</keyword>
<comment type="caution">
    <text evidence="6">The sequence shown here is derived from an EMBL/GenBank/DDBJ whole genome shotgun (WGS) entry which is preliminary data.</text>
</comment>
<dbReference type="GO" id="GO:0005524">
    <property type="term" value="F:ATP binding"/>
    <property type="evidence" value="ECO:0007669"/>
    <property type="project" value="UniProtKB-KW"/>
</dbReference>
<dbReference type="Pfam" id="PF02682">
    <property type="entry name" value="CT_C_D"/>
    <property type="match status" value="1"/>
</dbReference>
<keyword evidence="3" id="KW-0067">ATP-binding</keyword>
<evidence type="ECO:0000256" key="3">
    <source>
        <dbReference type="ARBA" id="ARBA00022840"/>
    </source>
</evidence>
<reference evidence="6 7" key="1">
    <citation type="submission" date="2018-11" db="EMBL/GenBank/DDBJ databases">
        <title>Sequencing the genomes of 1000 actinobacteria strains.</title>
        <authorList>
            <person name="Klenk H.-P."/>
        </authorList>
    </citation>
    <scope>NUCLEOTIDE SEQUENCE [LARGE SCALE GENOMIC DNA]</scope>
    <source>
        <strain evidence="6 7">DSM 11294</strain>
    </source>
</reference>
<dbReference type="Gene3D" id="2.40.100.10">
    <property type="entry name" value="Cyclophilin-like"/>
    <property type="match status" value="2"/>
</dbReference>
<evidence type="ECO:0000256" key="2">
    <source>
        <dbReference type="ARBA" id="ARBA00022801"/>
    </source>
</evidence>
<dbReference type="Proteomes" id="UP000280668">
    <property type="component" value="Unassembled WGS sequence"/>
</dbReference>
<evidence type="ECO:0000256" key="1">
    <source>
        <dbReference type="ARBA" id="ARBA00022741"/>
    </source>
</evidence>
<organism evidence="6 7">
    <name type="scientific">Bogoriella caseilytica</name>
    <dbReference type="NCBI Taxonomy" id="56055"/>
    <lineage>
        <taxon>Bacteria</taxon>
        <taxon>Bacillati</taxon>
        <taxon>Actinomycetota</taxon>
        <taxon>Actinomycetes</taxon>
        <taxon>Micrococcales</taxon>
        <taxon>Bogoriellaceae</taxon>
        <taxon>Bogoriella</taxon>
    </lineage>
</organism>
<dbReference type="PANTHER" id="PTHR43309">
    <property type="entry name" value="5-OXOPROLINASE SUBUNIT C"/>
    <property type="match status" value="1"/>
</dbReference>
<dbReference type="InterPro" id="IPR029000">
    <property type="entry name" value="Cyclophilin-like_dom_sf"/>
</dbReference>
<dbReference type="GO" id="GO:0016787">
    <property type="term" value="F:hydrolase activity"/>
    <property type="evidence" value="ECO:0007669"/>
    <property type="project" value="UniProtKB-KW"/>
</dbReference>
<keyword evidence="7" id="KW-1185">Reference proteome</keyword>
<feature type="domain" description="Carboxyltransferase" evidence="4">
    <location>
        <begin position="6"/>
        <end position="200"/>
    </location>
</feature>
<dbReference type="Gene3D" id="3.30.1360.40">
    <property type="match status" value="1"/>
</dbReference>
<dbReference type="Pfam" id="PF02626">
    <property type="entry name" value="CT_A_B"/>
    <property type="match status" value="1"/>
</dbReference>
<gene>
    <name evidence="6" type="ORF">EDD31_2867</name>
</gene>
<name>A0A3N2BGR9_9MICO</name>
<dbReference type="SMART" id="SM00797">
    <property type="entry name" value="AHS2"/>
    <property type="match status" value="1"/>
</dbReference>
<accession>A0A3N2BGR9</accession>
<evidence type="ECO:0000259" key="4">
    <source>
        <dbReference type="SMART" id="SM00796"/>
    </source>
</evidence>
<proteinExistence type="predicted"/>
<sequence>MSGEDYRPLRAGGAVLVELPGLDDVLTLLESLRAEPVAGMAEAVPAARTILIRPEGGTSWEALAERIAQRWRRCTGSDRERPLGPVQPVAIPVLYDGEDLDEVAHLCGMRREDVIARHTAATYTVAFTGFAPGFGYLAGGDPALYVPRRERPRTVVPAGAVGLAGEFSGIYPRSSPGGWQLIGRSDVVLFDAAAEPPALLRPGTLVRFTAVDELTGTPPSGPAHTGSPAPEDIDSTIRGLPAVEVLTPGPHALIQDLGRPGRAALGVGVSGAMDRAALRRGNRLVGNSTGAPALEHVGGGLRLLALRDIVVAVTGAQTPILLDGEPAEHSYPLKLPVGQELEIGSPEAGTYAYVAIRGLTAPRVLGSSARDVLAGLGPEPLGPGDQLTVGPVGAAVVLGETGPALPRADDELTLDVVPGPRADWFTGDSLHLLLSQAWQVTERSNRVGLRLRGDRPLERLRHEELPSEPTVRGALQVPAEGQPVLFAADHPLTGGYPVIACVAEHHLDLAAQAPPGARLRFRLAIR</sequence>
<evidence type="ECO:0000313" key="6">
    <source>
        <dbReference type="EMBL" id="ROR74451.1"/>
    </source>
</evidence>
<feature type="domain" description="Carboxyltransferase" evidence="5">
    <location>
        <begin position="264"/>
        <end position="526"/>
    </location>
</feature>
<dbReference type="InterPro" id="IPR052708">
    <property type="entry name" value="PxpC"/>
</dbReference>
<dbReference type="InterPro" id="IPR003833">
    <property type="entry name" value="CT_C_D"/>
</dbReference>
<dbReference type="EMBL" id="RKHK01000001">
    <property type="protein sequence ID" value="ROR74451.1"/>
    <property type="molecule type" value="Genomic_DNA"/>
</dbReference>
<dbReference type="AlphaFoldDB" id="A0A3N2BGR9"/>
<dbReference type="PANTHER" id="PTHR43309:SF3">
    <property type="entry name" value="5-OXOPROLINASE SUBUNIT C"/>
    <property type="match status" value="1"/>
</dbReference>
<dbReference type="InterPro" id="IPR003778">
    <property type="entry name" value="CT_A_B"/>
</dbReference>
<protein>
    <submittedName>
        <fullName evidence="6">KipI family sensor histidine kinase inhibitor</fullName>
    </submittedName>
</protein>
<evidence type="ECO:0000259" key="5">
    <source>
        <dbReference type="SMART" id="SM00797"/>
    </source>
</evidence>
<dbReference type="SMART" id="SM00796">
    <property type="entry name" value="AHS1"/>
    <property type="match status" value="1"/>
</dbReference>
<evidence type="ECO:0000313" key="7">
    <source>
        <dbReference type="Proteomes" id="UP000280668"/>
    </source>
</evidence>